<evidence type="ECO:0000313" key="2">
    <source>
        <dbReference type="Proteomes" id="UP000029033"/>
    </source>
</evidence>
<sequence>MLEFEVCASADGSSPFREWMDGLDRRERAKVYATIRNVERYGIGTALRNEWVKKLDADIWEVRAQFGGNAQRAPFFFVCGNTCVIAHGFSKKTPKTPRRELRRAHRIMARYKEERDAYGTI</sequence>
<dbReference type="Proteomes" id="UP000029033">
    <property type="component" value="Unassembled WGS sequence"/>
</dbReference>
<dbReference type="eggNOG" id="COG4679">
    <property type="taxonomic scope" value="Bacteria"/>
</dbReference>
<dbReference type="InterPro" id="IPR009241">
    <property type="entry name" value="HigB-like"/>
</dbReference>
<dbReference type="OrthoDB" id="3233388at2"/>
<keyword evidence="2" id="KW-1185">Reference proteome</keyword>
<dbReference type="STRING" id="158787.BSCA_1340"/>
<gene>
    <name evidence="1" type="ORF">BSCA_1340</name>
</gene>
<comment type="caution">
    <text evidence="1">The sequence shown here is derived from an EMBL/GenBank/DDBJ whole genome shotgun (WGS) entry which is preliminary data.</text>
</comment>
<proteinExistence type="predicted"/>
<accession>A0A087DIM7</accession>
<protein>
    <submittedName>
        <fullName evidence="1">Toxin RelE</fullName>
    </submittedName>
</protein>
<name>A0A087DIM7_9BIFI</name>
<dbReference type="AlphaFoldDB" id="A0A087DIM7"/>
<dbReference type="GeneID" id="85165502"/>
<reference evidence="1 2" key="1">
    <citation type="submission" date="2014-03" db="EMBL/GenBank/DDBJ databases">
        <title>Genomics of Bifidobacteria.</title>
        <authorList>
            <person name="Ventura M."/>
            <person name="Milani C."/>
            <person name="Lugli G.A."/>
        </authorList>
    </citation>
    <scope>NUCLEOTIDE SEQUENCE [LARGE SCALE GENOMIC DNA]</scope>
    <source>
        <strain evidence="1 2">LMG 21589</strain>
    </source>
</reference>
<evidence type="ECO:0000313" key="1">
    <source>
        <dbReference type="EMBL" id="KFI95377.1"/>
    </source>
</evidence>
<dbReference type="EMBL" id="JGZO01000003">
    <property type="protein sequence ID" value="KFI95377.1"/>
    <property type="molecule type" value="Genomic_DNA"/>
</dbReference>
<organism evidence="1 2">
    <name type="scientific">Bifidobacterium scardovii</name>
    <dbReference type="NCBI Taxonomy" id="158787"/>
    <lineage>
        <taxon>Bacteria</taxon>
        <taxon>Bacillati</taxon>
        <taxon>Actinomycetota</taxon>
        <taxon>Actinomycetes</taxon>
        <taxon>Bifidobacteriales</taxon>
        <taxon>Bifidobacteriaceae</taxon>
        <taxon>Bifidobacterium</taxon>
    </lineage>
</organism>
<dbReference type="RefSeq" id="WP_033519213.1">
    <property type="nucleotide sequence ID" value="NZ_CAJPMS010000002.1"/>
</dbReference>
<dbReference type="Pfam" id="PF05973">
    <property type="entry name" value="Gp49"/>
    <property type="match status" value="1"/>
</dbReference>